<dbReference type="EMBL" id="CP152276">
    <property type="protein sequence ID" value="XAE44707.1"/>
    <property type="molecule type" value="Genomic_DNA"/>
</dbReference>
<organism evidence="1 2">
    <name type="scientific">Nguyenibacter vanlangensis</name>
    <dbReference type="NCBI Taxonomy" id="1216886"/>
    <lineage>
        <taxon>Bacteria</taxon>
        <taxon>Pseudomonadati</taxon>
        <taxon>Pseudomonadota</taxon>
        <taxon>Alphaproteobacteria</taxon>
        <taxon>Acetobacterales</taxon>
        <taxon>Acetobacteraceae</taxon>
        <taxon>Nguyenibacter</taxon>
    </lineage>
</organism>
<dbReference type="Proteomes" id="UP001449795">
    <property type="component" value="Chromosome"/>
</dbReference>
<reference evidence="1 2" key="1">
    <citation type="submission" date="2024-04" db="EMBL/GenBank/DDBJ databases">
        <title>Complete genome sequence of Nguyenibacter vanlangesis HBCM-1154, a strain capable of nitrogen fixation, IAA production, and phosphorus solubilization isolated from sugarcane soil.</title>
        <authorList>
            <person name="MY HANH P."/>
        </authorList>
    </citation>
    <scope>NUCLEOTIDE SEQUENCE [LARGE SCALE GENOMIC DNA]</scope>
    <source>
        <strain evidence="1 2">HBCM 1154</strain>
    </source>
</reference>
<evidence type="ECO:0000313" key="1">
    <source>
        <dbReference type="EMBL" id="XAE44707.1"/>
    </source>
</evidence>
<name>A0ABZ3DA55_9PROT</name>
<dbReference type="GO" id="GO:0003677">
    <property type="term" value="F:DNA binding"/>
    <property type="evidence" value="ECO:0007669"/>
    <property type="project" value="UniProtKB-KW"/>
</dbReference>
<gene>
    <name evidence="1" type="ORF">AAC691_09940</name>
</gene>
<keyword evidence="1" id="KW-0238">DNA-binding</keyword>
<evidence type="ECO:0000313" key="2">
    <source>
        <dbReference type="Proteomes" id="UP001449795"/>
    </source>
</evidence>
<protein>
    <submittedName>
        <fullName evidence="1">DNA-binding protein</fullName>
    </submittedName>
</protein>
<dbReference type="RefSeq" id="WP_323992316.1">
    <property type="nucleotide sequence ID" value="NZ_CP152276.1"/>
</dbReference>
<accession>A0ABZ3DA55</accession>
<sequence length="157" mass="17346">MTGRTPLDDADDGTATVHLFPMRRLLPLRDAASHLGIPARRLRALGMLKAGPRPTRRLGRTPLYPIDDLDRYVDALYARARISSAEQARQRQEWQVRAAGPMPLDARGRPVPPVDPFMRIATLDALVEAGGPLALKTLFVAGLGVIFLSHTPLLWRL</sequence>
<proteinExistence type="predicted"/>
<keyword evidence="2" id="KW-1185">Reference proteome</keyword>